<dbReference type="SUPFAM" id="SSF51011">
    <property type="entry name" value="Glycosyl hydrolase domain"/>
    <property type="match status" value="1"/>
</dbReference>
<dbReference type="SUPFAM" id="SSF49452">
    <property type="entry name" value="Starch-binding domain-like"/>
    <property type="match status" value="2"/>
</dbReference>
<dbReference type="Pfam" id="PF00128">
    <property type="entry name" value="Alpha-amylase"/>
    <property type="match status" value="2"/>
</dbReference>
<organism evidence="12 13">
    <name type="scientific">Mesobacillus foraminis</name>
    <dbReference type="NCBI Taxonomy" id="279826"/>
    <lineage>
        <taxon>Bacteria</taxon>
        <taxon>Bacillati</taxon>
        <taxon>Bacillota</taxon>
        <taxon>Bacilli</taxon>
        <taxon>Bacillales</taxon>
        <taxon>Bacillaceae</taxon>
        <taxon>Mesobacillus</taxon>
    </lineage>
</organism>
<evidence type="ECO:0000256" key="3">
    <source>
        <dbReference type="ARBA" id="ARBA00022801"/>
    </source>
</evidence>
<dbReference type="CDD" id="cd02860">
    <property type="entry name" value="E_set_Pullulanase"/>
    <property type="match status" value="1"/>
</dbReference>
<protein>
    <recommendedName>
        <fullName evidence="7">pullulanase</fullName>
        <ecNumber evidence="7">3.2.1.41</ecNumber>
    </recommendedName>
    <alternativeName>
        <fullName evidence="8">Alpha-dextrin endo-1,6-alpha-glucosidase</fullName>
    </alternativeName>
    <alternativeName>
        <fullName evidence="9">Pullulan 6-glucanohydrolase</fullName>
    </alternativeName>
</protein>
<evidence type="ECO:0000256" key="7">
    <source>
        <dbReference type="ARBA" id="ARBA00024062"/>
    </source>
</evidence>
<feature type="chain" id="PRO_5020653061" description="pullulanase" evidence="10">
    <location>
        <begin position="20"/>
        <end position="1858"/>
    </location>
</feature>
<dbReference type="Pfam" id="PF03714">
    <property type="entry name" value="PUD"/>
    <property type="match status" value="2"/>
</dbReference>
<dbReference type="Gene3D" id="2.60.40.2320">
    <property type="match status" value="1"/>
</dbReference>
<dbReference type="SMART" id="SM00642">
    <property type="entry name" value="Aamy"/>
    <property type="match status" value="2"/>
</dbReference>
<comment type="caution">
    <text evidence="12">The sequence shown here is derived from an EMBL/GenBank/DDBJ whole genome shotgun (WGS) entry which is preliminary data.</text>
</comment>
<dbReference type="InterPro" id="IPR014756">
    <property type="entry name" value="Ig_E-set"/>
</dbReference>
<dbReference type="Gene3D" id="3.20.20.80">
    <property type="entry name" value="Glycosidases"/>
    <property type="match status" value="2"/>
</dbReference>
<keyword evidence="13" id="KW-1185">Reference proteome</keyword>
<dbReference type="Gene3D" id="2.60.40.10">
    <property type="entry name" value="Immunoglobulins"/>
    <property type="match status" value="3"/>
</dbReference>
<dbReference type="CDD" id="cd11338">
    <property type="entry name" value="AmyAc_CMD"/>
    <property type="match status" value="1"/>
</dbReference>
<dbReference type="Pfam" id="PF21653">
    <property type="entry name" value="pulA_all-beta"/>
    <property type="match status" value="1"/>
</dbReference>
<dbReference type="PANTHER" id="PTHR43002">
    <property type="entry name" value="GLYCOGEN DEBRANCHING ENZYME"/>
    <property type="match status" value="1"/>
</dbReference>
<dbReference type="InterPro" id="IPR045857">
    <property type="entry name" value="O16G_dom_2"/>
</dbReference>
<keyword evidence="4" id="KW-0106">Calcium</keyword>
<sequence>MRRLFSSILAFALLFPASAAPYGLAANTQTASYQKVVLRGNAAGLDWSSDNNPLQFAEEEGVWKSAPVHLQGGKEVEYKFVMDGNWLEGENLRFTPPQTGAYIFIFHPGDQRKVNVQIDLSQFTGSLKLEVTLPEETPEWAIPTIGSTLNDFNYAVTALRKTGDMKWEIELAGNSGEEIEYLYALGDGQYQESAQAKRKAAFKEGGMVYSDIVADWKAVPVAKSVTHNFTISPEIPSSKDDVTASVTVKHYGSVSKGAIYYTTDGSRPEGARGEAGNGQVAHMVKESEHVENGVTITIFNGVIPKQADRTRVKYIADVWEESGTSSQFADTNSPHHEGATEFAYYSDEFKSPDWAKKAVIYHVFVDRFLNGDPANDEPGSTELEYDERLKGWMGGDLQGVLEKLDYLKDLGVNTIWLSPIFEGPYSHGYHPADFKAVEDHFGSKELIKEVIDTAHAKGLKVVYDFVPNHTSVRHPFFQDALTNGESSPYYDWYTFTEWPDKYETFQGISELPQFNNDHAEARNYMLNEVVPYWLMDLDFDGFRLDYAKGPSYSFWVDFRHKVKQLKPEAFIFGEVWDSREKIDTYEGELDGALDFGLRDAIVNAFAKNQSMKPLEETIRKNLATYSKEYVTASFLDSHDQPRFLFEAGGDKDMLKLAAAAQFTLPGAPVVYYGDEVGLSQSRDHNSVSDWKDRYFREMMPWEAEKQDLEVKEFYKKIIKLRTSKTALSTGAFQALSAQQDLLAYERSDESGRFLIVINKGEKAVKVDVNALYNQPKITDVTLANALDNEVIKNNEHGDLEFTANARSFSIFEITGSLVYSDKPIDSGKMYDKVVLRGSQPLSWDGDDAPLTYNTDEKLWESQPIELQAGKEIQFKYVMDGNWLEGENLTFTPQSTENYVFAFDAHGQRKINVTPARKKITTKVKIHYQPKNGDTKDWNLWVWPDGRDGQVFDFTGEDAFGKVAEVELDGDHDRVGFIIRTDSWEKDGGDRFIQGIWLGSDEVWIKSGDDQVYTSNPDGSTSPKTYDSLEVKFNYYRYDQIYDNWDIWVWTDKTDGQALKLDKETAFGRRGTIKLEKLNGATKVGFIVRKSDWSEKDVAEDRFITRFSGEGKAEIWLAQDQQRIFDQPEKVDRTPRITKAVIDELNKITLHTNLPFLLSDGVNAGIQLDGAEIAKVEGHSTDSGNLVNRVIITTKGELDLSKTYRVSKEGFGMATVQMGKVIGSKSFEEKFYYPGNDLGNTYAKAKTKFRVWAPTASEAKLVTYEKYNSLSGTEFPMTRSEKGTWTAELQGDQNGTLYTYRVKIGDDWNEAVDPYARAVAVNGDKGAVVNLEATDPKKWKKNRPKMENPEDAIIYEAHIRDLTIHPDSGIPEKYKGKFLGVAETGTAGPNKVKTGLSHVKDLGITHLQFIPMYDYNTASVDETKLDTPQYNWGYDPKNYNVPEGSYSTDPYTPAVRIREMKQMIQTIHENDIRVMMDVVYNHMFSAFESNFHKLVPGYYYRYNDDGTLSNGTGVGNDTASEHKMMRKFIIDSVTYWAREYHIDGFRFDLMGIHDVETMNEVRKALDKIDPSIIVIGEGWDLGTNLPPELKANQKNAYKMPGIGHFNDDIRDGLKGSVFDEQDNGFVNGKDSMELRIKKGVAGGISYTQEIKTFAEDPEQTVTYVEAHDNHTLWDKLQLTNPNDSEQTWKKMHKLATSVVLTSQGISFIHAGQEFMRTKGGDHNSYKSPDSINQLDWNRRSDFDKEVEYFKGLVALRKSSPAFRMTTEEDIRNHLEFLQTPANTVAFVLENPVKRKGTQRYVVAYNANRSTVEIELPAKGNWKVLVNGERAGTRTLGTIRGEKMKVPPLSTYVLELTGAK</sequence>
<dbReference type="Gene3D" id="3.90.400.10">
    <property type="entry name" value="Oligo-1,6-glucosidase, Domain 2"/>
    <property type="match status" value="1"/>
</dbReference>
<evidence type="ECO:0000256" key="4">
    <source>
        <dbReference type="ARBA" id="ARBA00022837"/>
    </source>
</evidence>
<dbReference type="SUPFAM" id="SSF51445">
    <property type="entry name" value="(Trans)glycosidases"/>
    <property type="match status" value="2"/>
</dbReference>
<dbReference type="Pfam" id="PF02922">
    <property type="entry name" value="CBM_48"/>
    <property type="match status" value="1"/>
</dbReference>
<dbReference type="InterPro" id="IPR049117">
    <property type="entry name" value="pulA_all-beta"/>
</dbReference>
<reference evidence="12 13" key="1">
    <citation type="journal article" date="2015" name="Stand. Genomic Sci.">
        <title>Genomic Encyclopedia of Bacterial and Archaeal Type Strains, Phase III: the genomes of soil and plant-associated and newly described type strains.</title>
        <authorList>
            <person name="Whitman W.B."/>
            <person name="Woyke T."/>
            <person name="Klenk H.P."/>
            <person name="Zhou Y."/>
            <person name="Lilburn T.G."/>
            <person name="Beck B.J."/>
            <person name="De Vos P."/>
            <person name="Vandamme P."/>
            <person name="Eisen J.A."/>
            <person name="Garrity G."/>
            <person name="Hugenholtz P."/>
            <person name="Kyrpides N.C."/>
        </authorList>
    </citation>
    <scope>NUCLEOTIDE SEQUENCE [LARGE SCALE GENOMIC DNA]</scope>
    <source>
        <strain evidence="12 13">CV53</strain>
    </source>
</reference>
<evidence type="ECO:0000256" key="6">
    <source>
        <dbReference type="ARBA" id="ARBA00023965"/>
    </source>
</evidence>
<comment type="similarity">
    <text evidence="1">Belongs to the glycosyl hydrolase 13 family.</text>
</comment>
<evidence type="ECO:0000256" key="2">
    <source>
        <dbReference type="ARBA" id="ARBA00022729"/>
    </source>
</evidence>
<evidence type="ECO:0000256" key="8">
    <source>
        <dbReference type="ARBA" id="ARBA00029618"/>
    </source>
</evidence>
<dbReference type="CDD" id="cd10315">
    <property type="entry name" value="CBM41_pullulanase"/>
    <property type="match status" value="2"/>
</dbReference>
<dbReference type="SUPFAM" id="SSF81296">
    <property type="entry name" value="E set domains"/>
    <property type="match status" value="1"/>
</dbReference>
<keyword evidence="3" id="KW-0378">Hydrolase</keyword>
<keyword evidence="5" id="KW-0326">Glycosidase</keyword>
<gene>
    <name evidence="12" type="ORF">EV146_107219</name>
</gene>
<dbReference type="EC" id="3.2.1.41" evidence="7"/>
<evidence type="ECO:0000313" key="12">
    <source>
        <dbReference type="EMBL" id="TCN24519.1"/>
    </source>
</evidence>
<dbReference type="CDD" id="cd11341">
    <property type="entry name" value="AmyAc_Pullulanase_LD-like"/>
    <property type="match status" value="1"/>
</dbReference>
<name>A0A4R2BF48_9BACI</name>
<dbReference type="InterPro" id="IPR011840">
    <property type="entry name" value="PulA_typeI"/>
</dbReference>
<dbReference type="Proteomes" id="UP000295689">
    <property type="component" value="Unassembled WGS sequence"/>
</dbReference>
<dbReference type="InterPro" id="IPR017853">
    <property type="entry name" value="GH"/>
</dbReference>
<dbReference type="NCBIfam" id="TIGR02104">
    <property type="entry name" value="pulA_typeI"/>
    <property type="match status" value="1"/>
</dbReference>
<feature type="domain" description="Glycosyl hydrolase family 13 catalytic" evidence="11">
    <location>
        <begin position="1367"/>
        <end position="1755"/>
    </location>
</feature>
<comment type="catalytic activity">
    <reaction evidence="6">
        <text>Hydrolysis of (1-&gt;6)-alpha-D-glucosidic linkages in pullulan, amylopectin and glycogen, and in the alpha- and beta-limit dextrins of amylopectin and glycogen.</text>
        <dbReference type="EC" id="3.2.1.41"/>
    </reaction>
</comment>
<dbReference type="InterPro" id="IPR013780">
    <property type="entry name" value="Glyco_hydro_b"/>
</dbReference>
<keyword evidence="2 10" id="KW-0732">Signal</keyword>
<dbReference type="InterPro" id="IPR013784">
    <property type="entry name" value="Carb-bd-like_fold"/>
</dbReference>
<dbReference type="GO" id="GO:0030246">
    <property type="term" value="F:carbohydrate binding"/>
    <property type="evidence" value="ECO:0007669"/>
    <property type="project" value="InterPro"/>
</dbReference>
<dbReference type="EMBL" id="SLVV01000007">
    <property type="protein sequence ID" value="TCN24519.1"/>
    <property type="molecule type" value="Genomic_DNA"/>
</dbReference>
<dbReference type="InterPro" id="IPR013783">
    <property type="entry name" value="Ig-like_fold"/>
</dbReference>
<dbReference type="InterPro" id="IPR006047">
    <property type="entry name" value="GH13_cat_dom"/>
</dbReference>
<accession>A0A4R2BF48</accession>
<feature type="signal peptide" evidence="10">
    <location>
        <begin position="1"/>
        <end position="19"/>
    </location>
</feature>
<dbReference type="Gene3D" id="2.60.40.1110">
    <property type="match status" value="2"/>
</dbReference>
<feature type="domain" description="Glycosyl hydrolase family 13 catalytic" evidence="11">
    <location>
        <begin position="362"/>
        <end position="721"/>
    </location>
</feature>
<dbReference type="Gene3D" id="2.60.40.1180">
    <property type="entry name" value="Golgi alpha-mannosidase II"/>
    <property type="match status" value="2"/>
</dbReference>
<evidence type="ECO:0000256" key="10">
    <source>
        <dbReference type="SAM" id="SignalP"/>
    </source>
</evidence>
<dbReference type="GO" id="GO:0051060">
    <property type="term" value="F:pullulanase activity"/>
    <property type="evidence" value="ECO:0007669"/>
    <property type="project" value="UniProtKB-EC"/>
</dbReference>
<dbReference type="InterPro" id="IPR004193">
    <property type="entry name" value="Glyco_hydro_13_N"/>
</dbReference>
<evidence type="ECO:0000256" key="5">
    <source>
        <dbReference type="ARBA" id="ARBA00023295"/>
    </source>
</evidence>
<evidence type="ECO:0000313" key="13">
    <source>
        <dbReference type="Proteomes" id="UP000295689"/>
    </source>
</evidence>
<evidence type="ECO:0000256" key="9">
    <source>
        <dbReference type="ARBA" id="ARBA00031076"/>
    </source>
</evidence>
<dbReference type="InterPro" id="IPR005323">
    <property type="entry name" value="CBM41_pullulanase"/>
</dbReference>
<evidence type="ECO:0000259" key="11">
    <source>
        <dbReference type="SMART" id="SM00642"/>
    </source>
</evidence>
<evidence type="ECO:0000256" key="1">
    <source>
        <dbReference type="ARBA" id="ARBA00008061"/>
    </source>
</evidence>
<proteinExistence type="inferred from homology"/>
<dbReference type="GO" id="GO:0005975">
    <property type="term" value="P:carbohydrate metabolic process"/>
    <property type="evidence" value="ECO:0007669"/>
    <property type="project" value="InterPro"/>
</dbReference>